<dbReference type="PANTHER" id="PTHR23410">
    <property type="entry name" value="RIBOSOMAL PROTEIN L5-RELATED"/>
    <property type="match status" value="1"/>
</dbReference>
<comment type="caution">
    <text evidence="7">The sequence shown here is derived from an EMBL/GenBank/DDBJ whole genome shotgun (WGS) entry which is preliminary data.</text>
</comment>
<dbReference type="GO" id="GO:0022625">
    <property type="term" value="C:cytosolic large ribosomal subunit"/>
    <property type="evidence" value="ECO:0007669"/>
    <property type="project" value="TreeGrafter"/>
</dbReference>
<reference evidence="8" key="1">
    <citation type="journal article" date="2020" name="bioRxiv">
        <title>A rank-normalized archaeal taxonomy based on genome phylogeny resolves widespread incomplete and uneven classifications.</title>
        <authorList>
            <person name="Rinke C."/>
            <person name="Chuvochina M."/>
            <person name="Mussig A.J."/>
            <person name="Chaumeil P.-A."/>
            <person name="Waite D.W."/>
            <person name="Whitman W.B."/>
            <person name="Parks D.H."/>
            <person name="Hugenholtz P."/>
        </authorList>
    </citation>
    <scope>NUCLEOTIDE SEQUENCE [LARGE SCALE GENOMIC DNA]</scope>
</reference>
<gene>
    <name evidence="7" type="ORF">HA252_03895</name>
</gene>
<protein>
    <recommendedName>
        <fullName evidence="6">50S ribosomal protein L18</fullName>
    </recommendedName>
</protein>
<dbReference type="NCBIfam" id="NF006342">
    <property type="entry name" value="PRK08569.1"/>
    <property type="match status" value="1"/>
</dbReference>
<dbReference type="GO" id="GO:0003735">
    <property type="term" value="F:structural constituent of ribosome"/>
    <property type="evidence" value="ECO:0007669"/>
    <property type="project" value="InterPro"/>
</dbReference>
<evidence type="ECO:0000256" key="1">
    <source>
        <dbReference type="ARBA" id="ARBA00007116"/>
    </source>
</evidence>
<evidence type="ECO:0000313" key="7">
    <source>
        <dbReference type="EMBL" id="HIH16519.1"/>
    </source>
</evidence>
<feature type="non-terminal residue" evidence="7">
    <location>
        <position position="115"/>
    </location>
</feature>
<dbReference type="EMBL" id="DUGH01000097">
    <property type="protein sequence ID" value="HIH16519.1"/>
    <property type="molecule type" value="Genomic_DNA"/>
</dbReference>
<evidence type="ECO:0000256" key="2">
    <source>
        <dbReference type="ARBA" id="ARBA00022730"/>
    </source>
</evidence>
<dbReference type="InterPro" id="IPR057267">
    <property type="entry name" value="Rbsml_uL18_arch"/>
</dbReference>
<evidence type="ECO:0000256" key="5">
    <source>
        <dbReference type="ARBA" id="ARBA00023274"/>
    </source>
</evidence>
<dbReference type="CDD" id="cd00432">
    <property type="entry name" value="Ribosomal_L18_L5e"/>
    <property type="match status" value="1"/>
</dbReference>
<evidence type="ECO:0000256" key="4">
    <source>
        <dbReference type="ARBA" id="ARBA00022980"/>
    </source>
</evidence>
<evidence type="ECO:0000313" key="8">
    <source>
        <dbReference type="Proteomes" id="UP000564964"/>
    </source>
</evidence>
<keyword evidence="2" id="KW-0699">rRNA-binding</keyword>
<dbReference type="PANTHER" id="PTHR23410:SF12">
    <property type="entry name" value="LARGE RIBOSOMAL SUBUNIT PROTEIN UL18"/>
    <property type="match status" value="1"/>
</dbReference>
<keyword evidence="3" id="KW-0694">RNA-binding</keyword>
<organism evidence="7 8">
    <name type="scientific">Candidatus Iainarchaeum sp</name>
    <dbReference type="NCBI Taxonomy" id="3101447"/>
    <lineage>
        <taxon>Archaea</taxon>
        <taxon>Candidatus Iainarchaeota</taxon>
        <taxon>Candidatus Iainarchaeia</taxon>
        <taxon>Candidatus Iainarchaeales</taxon>
        <taxon>Candidatus Iainarchaeaceae</taxon>
        <taxon>Candidatus Iainarchaeum</taxon>
    </lineage>
</organism>
<dbReference type="InterPro" id="IPR005485">
    <property type="entry name" value="Rbsml_uL18_euk_arch"/>
</dbReference>
<keyword evidence="4 7" id="KW-0689">Ribosomal protein</keyword>
<dbReference type="InterPro" id="IPR057268">
    <property type="entry name" value="Ribosomal_L18"/>
</dbReference>
<accession>A0A7J4JIT0</accession>
<dbReference type="AlphaFoldDB" id="A0A7J4JIT0"/>
<proteinExistence type="inferred from homology"/>
<dbReference type="GO" id="GO:0006412">
    <property type="term" value="P:translation"/>
    <property type="evidence" value="ECO:0007669"/>
    <property type="project" value="InterPro"/>
</dbReference>
<comment type="similarity">
    <text evidence="1">Belongs to the universal ribosomal protein uL18 family.</text>
</comment>
<dbReference type="Gene3D" id="3.30.420.100">
    <property type="match status" value="1"/>
</dbReference>
<dbReference type="Pfam" id="PF17144">
    <property type="entry name" value="Ribosomal_L5e"/>
    <property type="match status" value="1"/>
</dbReference>
<evidence type="ECO:0000256" key="3">
    <source>
        <dbReference type="ARBA" id="ARBA00022884"/>
    </source>
</evidence>
<dbReference type="GO" id="GO:0008097">
    <property type="term" value="F:5S rRNA binding"/>
    <property type="evidence" value="ECO:0007669"/>
    <property type="project" value="InterPro"/>
</dbReference>
<dbReference type="SUPFAM" id="SSF53137">
    <property type="entry name" value="Translational machinery components"/>
    <property type="match status" value="1"/>
</dbReference>
<dbReference type="Proteomes" id="UP000564964">
    <property type="component" value="Unassembled WGS sequence"/>
</dbReference>
<keyword evidence="5" id="KW-0687">Ribonucleoprotein</keyword>
<name>A0A7J4JIT0_9ARCH</name>
<dbReference type="GO" id="GO:0000027">
    <property type="term" value="P:ribosomal large subunit assembly"/>
    <property type="evidence" value="ECO:0007669"/>
    <property type="project" value="TreeGrafter"/>
</dbReference>
<evidence type="ECO:0000256" key="6">
    <source>
        <dbReference type="ARBA" id="ARBA00035496"/>
    </source>
</evidence>
<sequence>MTEINTYAMPFRRRREERTNYKKRLALLKSGKLRLVVRKTNNNSIVQVVKYAQAGDECLVVAQSGELRKLGWTRHTGNLPAAYLTGYLCGKKAKKQSLLEAVLDIGLLTPVHGST</sequence>